<sequence>MNQQTKSVIVANDIVGLGKVALSTGLPILSACQIEVIPLPTVLLSSHTGGFDNIGMTPLGSAMNGFLEQWETINFPIDGIMTGYLGAQEQLDLVSTFAARRQIPRFIDPIMADNGRLYTGYTTEFVSSMRHFCRGADVITPNITEACLLADFPYLGGRYGKADIERLLVALNKLEVRQIIVTGVSFDKESIGVAYFNRETEKISYHMSKAYPHRFFGTGDLLTAVIGAGYFHGLAMEKIIEVALNFLDKILQHTLALKRDVKFGLCYEPYLSYLIQQVENVKEECR</sequence>
<keyword evidence="4 8" id="KW-0418">Kinase</keyword>
<evidence type="ECO:0000256" key="5">
    <source>
        <dbReference type="ARBA" id="ARBA00022840"/>
    </source>
</evidence>
<evidence type="ECO:0000313" key="7">
    <source>
        <dbReference type="EMBL" id="MTB63837.1"/>
    </source>
</evidence>
<dbReference type="Proteomes" id="UP000435423">
    <property type="component" value="Unassembled WGS sequence"/>
</dbReference>
<evidence type="ECO:0000313" key="9">
    <source>
        <dbReference type="Proteomes" id="UP000435060"/>
    </source>
</evidence>
<dbReference type="InterPro" id="IPR004625">
    <property type="entry name" value="PyrdxlKinase"/>
</dbReference>
<evidence type="ECO:0000256" key="4">
    <source>
        <dbReference type="ARBA" id="ARBA00022777"/>
    </source>
</evidence>
<feature type="domain" description="Pyridoxamine kinase/Phosphomethylpyrimidine kinase" evidence="6">
    <location>
        <begin position="73"/>
        <end position="259"/>
    </location>
</feature>
<dbReference type="GO" id="GO:0008478">
    <property type="term" value="F:pyridoxal kinase activity"/>
    <property type="evidence" value="ECO:0007669"/>
    <property type="project" value="UniProtKB-EC"/>
</dbReference>
<evidence type="ECO:0000313" key="10">
    <source>
        <dbReference type="Proteomes" id="UP000435423"/>
    </source>
</evidence>
<keyword evidence="9" id="KW-1185">Reference proteome</keyword>
<dbReference type="PANTHER" id="PTHR10534">
    <property type="entry name" value="PYRIDOXAL KINASE"/>
    <property type="match status" value="1"/>
</dbReference>
<dbReference type="AlphaFoldDB" id="A0A6I4R8E9"/>
<comment type="caution">
    <text evidence="8">The sequence shown here is derived from an EMBL/GenBank/DDBJ whole genome shotgun (WGS) entry which is preliminary data.</text>
</comment>
<evidence type="ECO:0000313" key="8">
    <source>
        <dbReference type="EMBL" id="MWV55819.1"/>
    </source>
</evidence>
<dbReference type="PROSITE" id="PS51257">
    <property type="entry name" value="PROKAR_LIPOPROTEIN"/>
    <property type="match status" value="1"/>
</dbReference>
<dbReference type="PANTHER" id="PTHR10534:SF2">
    <property type="entry name" value="PYRIDOXAL KINASE"/>
    <property type="match status" value="1"/>
</dbReference>
<dbReference type="GO" id="GO:0005829">
    <property type="term" value="C:cytosol"/>
    <property type="evidence" value="ECO:0007669"/>
    <property type="project" value="TreeGrafter"/>
</dbReference>
<name>A0A6I4R8E9_9STRE</name>
<evidence type="ECO:0000256" key="2">
    <source>
        <dbReference type="ARBA" id="ARBA00022679"/>
    </source>
</evidence>
<organism evidence="8 10">
    <name type="scientific">Streptococcus zhangguiae</name>
    <dbReference type="NCBI Taxonomy" id="2664091"/>
    <lineage>
        <taxon>Bacteria</taxon>
        <taxon>Bacillati</taxon>
        <taxon>Bacillota</taxon>
        <taxon>Bacilli</taxon>
        <taxon>Lactobacillales</taxon>
        <taxon>Streptococcaceae</taxon>
        <taxon>Streptococcus</taxon>
    </lineage>
</organism>
<dbReference type="EMBL" id="WLCG01000002">
    <property type="protein sequence ID" value="MTB63837.1"/>
    <property type="molecule type" value="Genomic_DNA"/>
</dbReference>
<dbReference type="EC" id="2.7.1.35" evidence="1"/>
<dbReference type="NCBIfam" id="NF005491">
    <property type="entry name" value="PRK07105.1"/>
    <property type="match status" value="1"/>
</dbReference>
<reference evidence="8 10" key="1">
    <citation type="submission" date="2019-10" db="EMBL/GenBank/DDBJ databases">
        <title>Streptococcis sp, isolated from the respiratory tract of Marmot.</title>
        <authorList>
            <person name="Zhang G."/>
        </authorList>
    </citation>
    <scope>NUCLEOTIDE SEQUENCE [LARGE SCALE GENOMIC DNA]</scope>
    <source>
        <strain evidence="10">zg-70</strain>
        <strain evidence="8">Zg-70</strain>
    </source>
</reference>
<dbReference type="EMBL" id="WUBJ01000002">
    <property type="protein sequence ID" value="MWV55819.1"/>
    <property type="molecule type" value="Genomic_DNA"/>
</dbReference>
<gene>
    <name evidence="7" type="ORF">GGG87_02260</name>
    <name evidence="8" type="ORF">GGH11_02265</name>
</gene>
<evidence type="ECO:0000256" key="1">
    <source>
        <dbReference type="ARBA" id="ARBA00012104"/>
    </source>
</evidence>
<reference evidence="7 9" key="2">
    <citation type="submission" date="2019-11" db="EMBL/GenBank/DDBJ databases">
        <title>Streptococcis sp. isolated from the respiratory tract of Marmot.</title>
        <authorList>
            <person name="Zhang G."/>
        </authorList>
    </citation>
    <scope>NUCLEOTIDE SEQUENCE [LARGE SCALE GENOMIC DNA]</scope>
    <source>
        <strain evidence="9">zg-86</strain>
        <strain evidence="7">Zg-86</strain>
    </source>
</reference>
<protein>
    <recommendedName>
        <fullName evidence="1">pyridoxal kinase</fullName>
        <ecNumber evidence="1">2.7.1.35</ecNumber>
    </recommendedName>
</protein>
<keyword evidence="2 8" id="KW-0808">Transferase</keyword>
<keyword evidence="5" id="KW-0067">ATP-binding</keyword>
<dbReference type="SUPFAM" id="SSF53613">
    <property type="entry name" value="Ribokinase-like"/>
    <property type="match status" value="1"/>
</dbReference>
<dbReference type="GO" id="GO:0009443">
    <property type="term" value="P:pyridoxal 5'-phosphate salvage"/>
    <property type="evidence" value="ECO:0007669"/>
    <property type="project" value="InterPro"/>
</dbReference>
<proteinExistence type="predicted"/>
<keyword evidence="3" id="KW-0547">Nucleotide-binding</keyword>
<dbReference type="Proteomes" id="UP000435060">
    <property type="component" value="Unassembled WGS sequence"/>
</dbReference>
<dbReference type="InterPro" id="IPR013749">
    <property type="entry name" value="PM/HMP-P_kinase-1"/>
</dbReference>
<dbReference type="InterPro" id="IPR029056">
    <property type="entry name" value="Ribokinase-like"/>
</dbReference>
<evidence type="ECO:0000259" key="6">
    <source>
        <dbReference type="Pfam" id="PF08543"/>
    </source>
</evidence>
<evidence type="ECO:0000256" key="3">
    <source>
        <dbReference type="ARBA" id="ARBA00022741"/>
    </source>
</evidence>
<dbReference type="Gene3D" id="3.40.1190.20">
    <property type="match status" value="1"/>
</dbReference>
<dbReference type="Pfam" id="PF08543">
    <property type="entry name" value="Phos_pyr_kin"/>
    <property type="match status" value="1"/>
</dbReference>
<dbReference type="RefSeq" id="WP_154607842.1">
    <property type="nucleotide sequence ID" value="NZ_CP072115.1"/>
</dbReference>
<accession>A0A6I4R8E9</accession>
<dbReference type="GO" id="GO:0005524">
    <property type="term" value="F:ATP binding"/>
    <property type="evidence" value="ECO:0007669"/>
    <property type="project" value="UniProtKB-KW"/>
</dbReference>